<evidence type="ECO:0000313" key="4">
    <source>
        <dbReference type="EMBL" id="MFD2418323.1"/>
    </source>
</evidence>
<dbReference type="Pfam" id="PF09394">
    <property type="entry name" value="Inhibitor_I42"/>
    <property type="match status" value="1"/>
</dbReference>
<proteinExistence type="predicted"/>
<dbReference type="Proteomes" id="UP001597417">
    <property type="component" value="Unassembled WGS sequence"/>
</dbReference>
<organism evidence="4 5">
    <name type="scientific">Amycolatopsis pigmentata</name>
    <dbReference type="NCBI Taxonomy" id="450801"/>
    <lineage>
        <taxon>Bacteria</taxon>
        <taxon>Bacillati</taxon>
        <taxon>Actinomycetota</taxon>
        <taxon>Actinomycetes</taxon>
        <taxon>Pseudonocardiales</taxon>
        <taxon>Pseudonocardiaceae</taxon>
        <taxon>Amycolatopsis</taxon>
    </lineage>
</organism>
<dbReference type="RefSeq" id="WP_378266269.1">
    <property type="nucleotide sequence ID" value="NZ_JBHUKR010000007.1"/>
</dbReference>
<dbReference type="InterPro" id="IPR036331">
    <property type="entry name" value="Chagasin-like_sf"/>
</dbReference>
<keyword evidence="1 4" id="KW-0646">Protease inhibitor</keyword>
<dbReference type="EMBL" id="JBHUKR010000007">
    <property type="protein sequence ID" value="MFD2418323.1"/>
    <property type="molecule type" value="Genomic_DNA"/>
</dbReference>
<gene>
    <name evidence="4" type="ORF">ACFSXZ_18525</name>
</gene>
<feature type="domain" description="Proteinase inhibitor I42 chagasin" evidence="3">
    <location>
        <begin position="17"/>
        <end position="112"/>
    </location>
</feature>
<accession>A0ABW5FTG6</accession>
<evidence type="ECO:0000259" key="3">
    <source>
        <dbReference type="Pfam" id="PF09394"/>
    </source>
</evidence>
<keyword evidence="5" id="KW-1185">Reference proteome</keyword>
<keyword evidence="2" id="KW-0789">Thiol protease inhibitor</keyword>
<evidence type="ECO:0000256" key="2">
    <source>
        <dbReference type="ARBA" id="ARBA00022704"/>
    </source>
</evidence>
<protein>
    <submittedName>
        <fullName evidence="4">Protease inhibitor I42 family protein</fullName>
    </submittedName>
</protein>
<dbReference type="SUPFAM" id="SSF141066">
    <property type="entry name" value="ICP-like"/>
    <property type="match status" value="1"/>
</dbReference>
<dbReference type="InterPro" id="IPR018990">
    <property type="entry name" value="Prot_inh_I42_chagasin"/>
</dbReference>
<reference evidence="5" key="1">
    <citation type="journal article" date="2019" name="Int. J. Syst. Evol. Microbiol.">
        <title>The Global Catalogue of Microorganisms (GCM) 10K type strain sequencing project: providing services to taxonomists for standard genome sequencing and annotation.</title>
        <authorList>
            <consortium name="The Broad Institute Genomics Platform"/>
            <consortium name="The Broad Institute Genome Sequencing Center for Infectious Disease"/>
            <person name="Wu L."/>
            <person name="Ma J."/>
        </authorList>
    </citation>
    <scope>NUCLEOTIDE SEQUENCE [LARGE SCALE GENOMIC DNA]</scope>
    <source>
        <strain evidence="5">CGMCC 4.7645</strain>
    </source>
</reference>
<evidence type="ECO:0000256" key="1">
    <source>
        <dbReference type="ARBA" id="ARBA00022690"/>
    </source>
</evidence>
<comment type="caution">
    <text evidence="4">The sequence shown here is derived from an EMBL/GenBank/DDBJ whole genome shotgun (WGS) entry which is preliminary data.</text>
</comment>
<dbReference type="Gene3D" id="2.60.40.2020">
    <property type="match status" value="1"/>
</dbReference>
<sequence>MSHVRLAQADAGETTELRVGDTVELRLPEARISGYQWRWQLPDAVHVVVDEYVSGDGHSGGEVARGEQPPGQGGVRRLALDIVGAGRHLVRAELKRPWEREPRRSVTFVLSITGDIRPNE</sequence>
<name>A0ABW5FTG6_9PSEU</name>
<evidence type="ECO:0000313" key="5">
    <source>
        <dbReference type="Proteomes" id="UP001597417"/>
    </source>
</evidence>
<dbReference type="GO" id="GO:0030414">
    <property type="term" value="F:peptidase inhibitor activity"/>
    <property type="evidence" value="ECO:0007669"/>
    <property type="project" value="UniProtKB-KW"/>
</dbReference>